<dbReference type="Proteomes" id="UP000027390">
    <property type="component" value="Segment"/>
</dbReference>
<evidence type="ECO:0000256" key="1">
    <source>
        <dbReference type="SAM" id="Phobius"/>
    </source>
</evidence>
<dbReference type="EMBL" id="KJ595575">
    <property type="protein sequence ID" value="AID18301.1"/>
    <property type="molecule type" value="Genomic_DNA"/>
</dbReference>
<keyword evidence="1" id="KW-1133">Transmembrane helix</keyword>
<organism evidence="2 3">
    <name type="scientific">Mycobacterium phage Willis</name>
    <dbReference type="NCBI Taxonomy" id="1486404"/>
    <lineage>
        <taxon>Viruses</taxon>
        <taxon>Duplodnaviria</taxon>
        <taxon>Heunggongvirae</taxon>
        <taxon>Uroviricota</taxon>
        <taxon>Caudoviricetes</taxon>
        <taxon>Ceeclamvirinae</taxon>
        <taxon>Bixzunavirus</taxon>
        <taxon>Bixzunavirus Bxz1</taxon>
    </lineage>
</organism>
<evidence type="ECO:0000313" key="2">
    <source>
        <dbReference type="EMBL" id="AID18301.1"/>
    </source>
</evidence>
<feature type="transmembrane region" description="Helical" evidence="1">
    <location>
        <begin position="12"/>
        <end position="35"/>
    </location>
</feature>
<name>A0A068CC56_9CAUD</name>
<keyword evidence="1" id="KW-0812">Transmembrane</keyword>
<sequence>MNHHQNEPPRSPGWSLTLAIAFGAAVIVIVLHAILTNTPFGG</sequence>
<keyword evidence="1" id="KW-0472">Membrane</keyword>
<proteinExistence type="predicted"/>
<accession>A0A068CC56</accession>
<gene>
    <name evidence="2" type="primary">255</name>
    <name evidence="2" type="ORF">PBI_WILLIS_255</name>
</gene>
<protein>
    <submittedName>
        <fullName evidence="2">Uncharacterized protein</fullName>
    </submittedName>
</protein>
<reference evidence="2 3" key="1">
    <citation type="submission" date="2014-03" db="EMBL/GenBank/DDBJ databases">
        <authorList>
            <person name="Churilla B.M."/>
            <person name="Abrahim M.R."/>
            <person name="Burke K.A."/>
            <person name="Yu V.J."/>
            <person name="Adkins N.L."/>
            <person name="Cohen K.L."/>
            <person name="Colicchio M.A."/>
            <person name="Fasoranti T.O."/>
            <person name="Genkil J.S."/>
            <person name="Kramer Z.J."/>
            <person name="Prout A.K."/>
            <person name="Schafer C.E."/>
            <person name="Schwarz A.G."/>
            <person name="Tish M."/>
            <person name="Vispute N."/>
            <person name="Wilkes K.E."/>
            <person name="Williams C.R."/>
            <person name="Xiao X."/>
            <person name="Yoder B.A."/>
            <person name="Lapin J.S."/>
            <person name="Ott C.T."/>
            <person name="Walburn T.D."/>
            <person name="Bradley K.W."/>
            <person name="Clarke D.Q."/>
            <person name="Lewis M.F."/>
            <person name="Barker L.P."/>
            <person name="Bailey C."/>
            <person name="Asai D.J."/>
            <person name="Bowman C.A."/>
            <person name="Russell D.A."/>
            <person name="Pope W.H."/>
            <person name="Jacobs-Sera D."/>
            <person name="Hendrix R.W."/>
            <person name="Hatfull G.F."/>
        </authorList>
    </citation>
    <scope>NUCLEOTIDE SEQUENCE [LARGE SCALE GENOMIC DNA]</scope>
</reference>
<evidence type="ECO:0000313" key="3">
    <source>
        <dbReference type="Proteomes" id="UP000027390"/>
    </source>
</evidence>